<evidence type="ECO:0000313" key="5">
    <source>
        <dbReference type="RefSeq" id="XP_019055427.1"/>
    </source>
</evidence>
<name>A0A1U8QA26_NELNU</name>
<dbReference type="PANTHER" id="PTHR19321">
    <property type="entry name" value="PROTEIN REGULATOR OF CYTOKINESIS 1 PRC1-RELATED"/>
    <property type="match status" value="1"/>
</dbReference>
<dbReference type="GO" id="GO:0005819">
    <property type="term" value="C:spindle"/>
    <property type="evidence" value="ECO:0000318"/>
    <property type="project" value="GO_Central"/>
</dbReference>
<keyword evidence="4" id="KW-1185">Reference proteome</keyword>
<dbReference type="PANTHER" id="PTHR19321:SF41">
    <property type="entry name" value="FASCETTO-RELATED"/>
    <property type="match status" value="1"/>
</dbReference>
<dbReference type="GO" id="GO:0000911">
    <property type="term" value="P:cytokinesis by cell plate formation"/>
    <property type="evidence" value="ECO:0000318"/>
    <property type="project" value="GO_Central"/>
</dbReference>
<keyword evidence="2" id="KW-0493">Microtubule</keyword>
<dbReference type="GeneID" id="109115675"/>
<evidence type="ECO:0000313" key="4">
    <source>
        <dbReference type="Proteomes" id="UP000189703"/>
    </source>
</evidence>
<dbReference type="GO" id="GO:0005737">
    <property type="term" value="C:cytoplasm"/>
    <property type="evidence" value="ECO:0000318"/>
    <property type="project" value="GO_Central"/>
</dbReference>
<dbReference type="KEGG" id="nnu:109115675"/>
<dbReference type="GO" id="GO:0000226">
    <property type="term" value="P:microtubule cytoskeleton organization"/>
    <property type="evidence" value="ECO:0000318"/>
    <property type="project" value="GO_Central"/>
</dbReference>
<feature type="coiled-coil region" evidence="3">
    <location>
        <begin position="27"/>
        <end position="61"/>
    </location>
</feature>
<dbReference type="GO" id="GO:0005874">
    <property type="term" value="C:microtubule"/>
    <property type="evidence" value="ECO:0007669"/>
    <property type="project" value="UniProtKB-KW"/>
</dbReference>
<evidence type="ECO:0000256" key="2">
    <source>
        <dbReference type="ARBA" id="ARBA00022701"/>
    </source>
</evidence>
<dbReference type="InParanoid" id="A0A1U8QA26"/>
<dbReference type="RefSeq" id="XP_019055427.1">
    <property type="nucleotide sequence ID" value="XM_019199882.1"/>
</dbReference>
<dbReference type="OMA" id="CERDKML"/>
<accession>A0A1U8QA26</accession>
<proteinExistence type="inferred from homology"/>
<dbReference type="STRING" id="4432.A0A1U8QA26"/>
<evidence type="ECO:0000256" key="3">
    <source>
        <dbReference type="SAM" id="Coils"/>
    </source>
</evidence>
<organism evidence="4 5">
    <name type="scientific">Nelumbo nucifera</name>
    <name type="common">Sacred lotus</name>
    <dbReference type="NCBI Taxonomy" id="4432"/>
    <lineage>
        <taxon>Eukaryota</taxon>
        <taxon>Viridiplantae</taxon>
        <taxon>Streptophyta</taxon>
        <taxon>Embryophyta</taxon>
        <taxon>Tracheophyta</taxon>
        <taxon>Spermatophyta</taxon>
        <taxon>Magnoliopsida</taxon>
        <taxon>Proteales</taxon>
        <taxon>Nelumbonaceae</taxon>
        <taxon>Nelumbo</taxon>
    </lineage>
</organism>
<dbReference type="Pfam" id="PF03999">
    <property type="entry name" value="MAP65_ASE1"/>
    <property type="match status" value="1"/>
</dbReference>
<dbReference type="GO" id="GO:0008017">
    <property type="term" value="F:microtubule binding"/>
    <property type="evidence" value="ECO:0000318"/>
    <property type="project" value="GO_Central"/>
</dbReference>
<gene>
    <name evidence="5" type="primary">LOC109115675</name>
</gene>
<dbReference type="Proteomes" id="UP000189703">
    <property type="component" value="Unplaced"/>
</dbReference>
<reference evidence="5" key="1">
    <citation type="submission" date="2025-08" db="UniProtKB">
        <authorList>
            <consortium name="RefSeq"/>
        </authorList>
    </citation>
    <scope>IDENTIFICATION</scope>
</reference>
<dbReference type="InterPro" id="IPR007145">
    <property type="entry name" value="MAP65_Ase1_PRC1"/>
</dbReference>
<comment type="similarity">
    <text evidence="1">Belongs to the MAP65/ASE1 family.</text>
</comment>
<protein>
    <submittedName>
        <fullName evidence="5">65-kDa microtubule-associated protein 1-like</fullName>
    </submittedName>
</protein>
<keyword evidence="3" id="KW-0175">Coiled coil</keyword>
<dbReference type="OrthoDB" id="1648049at2759"/>
<sequence>MQQIWDEVGESEEERDKMLLQLEQKCLDVYKRKVDQAVKSREQLLQALDNAQSELSNLLSALGEKKLCWSCIYSSMYIANLFRFPHGYGLYVLQPEKTTGTIREQLAAIAPVLEKLWKQKEERIKEISDVQLQIQKICGEIAGNLKLSEQVGPPTVDEADLSLRKLDENFMLNSRNLEKKSGNNPLTFQCGRMRLHKVLDFVSTVHDLCAVLGMDFFSTITEVHPSLNDSVETKGLLYHVAPADARIIFEENQKEQGMNQRPSSDLMR</sequence>
<evidence type="ECO:0000256" key="1">
    <source>
        <dbReference type="ARBA" id="ARBA00006187"/>
    </source>
</evidence>
<dbReference type="AlphaFoldDB" id="A0A1U8QA26"/>